<dbReference type="Proteomes" id="UP001500443">
    <property type="component" value="Unassembled WGS sequence"/>
</dbReference>
<keyword evidence="2" id="KW-0229">DNA integration</keyword>
<dbReference type="InterPro" id="IPR010998">
    <property type="entry name" value="Integrase_recombinase_N"/>
</dbReference>
<dbReference type="InterPro" id="IPR011010">
    <property type="entry name" value="DNA_brk_join_enz"/>
</dbReference>
<comment type="similarity">
    <text evidence="1">Belongs to the 'phage' integrase family.</text>
</comment>
<keyword evidence="9" id="KW-1185">Reference proteome</keyword>
<dbReference type="InterPro" id="IPR002104">
    <property type="entry name" value="Integrase_catalytic"/>
</dbReference>
<evidence type="ECO:0000256" key="2">
    <source>
        <dbReference type="ARBA" id="ARBA00022908"/>
    </source>
</evidence>
<dbReference type="Pfam" id="PF02899">
    <property type="entry name" value="Phage_int_SAM_1"/>
    <property type="match status" value="1"/>
</dbReference>
<dbReference type="Gene3D" id="1.10.150.130">
    <property type="match status" value="1"/>
</dbReference>
<dbReference type="InterPro" id="IPR004107">
    <property type="entry name" value="Integrase_SAM-like_N"/>
</dbReference>
<evidence type="ECO:0000313" key="9">
    <source>
        <dbReference type="Proteomes" id="UP001500443"/>
    </source>
</evidence>
<dbReference type="InterPro" id="IPR044068">
    <property type="entry name" value="CB"/>
</dbReference>
<evidence type="ECO:0000259" key="7">
    <source>
        <dbReference type="PROSITE" id="PS51900"/>
    </source>
</evidence>
<evidence type="ECO:0000256" key="3">
    <source>
        <dbReference type="ARBA" id="ARBA00023125"/>
    </source>
</evidence>
<evidence type="ECO:0000259" key="6">
    <source>
        <dbReference type="PROSITE" id="PS51898"/>
    </source>
</evidence>
<dbReference type="PANTHER" id="PTHR30349:SF64">
    <property type="entry name" value="PROPHAGE INTEGRASE INTD-RELATED"/>
    <property type="match status" value="1"/>
</dbReference>
<dbReference type="Pfam" id="PF00589">
    <property type="entry name" value="Phage_integrase"/>
    <property type="match status" value="1"/>
</dbReference>
<feature type="domain" description="Core-binding (CB)" evidence="7">
    <location>
        <begin position="45"/>
        <end position="129"/>
    </location>
</feature>
<dbReference type="EMBL" id="BAAAPF010000233">
    <property type="protein sequence ID" value="GAA2141469.1"/>
    <property type="molecule type" value="Genomic_DNA"/>
</dbReference>
<evidence type="ECO:0000256" key="5">
    <source>
        <dbReference type="PROSITE-ProRule" id="PRU01248"/>
    </source>
</evidence>
<keyword evidence="4" id="KW-0233">DNA recombination</keyword>
<keyword evidence="3 5" id="KW-0238">DNA-binding</keyword>
<comment type="caution">
    <text evidence="8">The sequence shown here is derived from an EMBL/GenBank/DDBJ whole genome shotgun (WGS) entry which is preliminary data.</text>
</comment>
<accession>A0ABN2ZFJ7</accession>
<proteinExistence type="inferred from homology"/>
<dbReference type="PANTHER" id="PTHR30349">
    <property type="entry name" value="PHAGE INTEGRASE-RELATED"/>
    <property type="match status" value="1"/>
</dbReference>
<evidence type="ECO:0000256" key="4">
    <source>
        <dbReference type="ARBA" id="ARBA00023172"/>
    </source>
</evidence>
<dbReference type="InterPro" id="IPR013762">
    <property type="entry name" value="Integrase-like_cat_sf"/>
</dbReference>
<protein>
    <submittedName>
        <fullName evidence="8">Site-specific integrase</fullName>
    </submittedName>
</protein>
<name>A0ABN2ZFJ7_9ACTN</name>
<dbReference type="InterPro" id="IPR050090">
    <property type="entry name" value="Tyrosine_recombinase_XerCD"/>
</dbReference>
<dbReference type="Gene3D" id="1.10.443.10">
    <property type="entry name" value="Intergrase catalytic core"/>
    <property type="match status" value="1"/>
</dbReference>
<feature type="domain" description="Tyr recombinase" evidence="6">
    <location>
        <begin position="174"/>
        <end position="456"/>
    </location>
</feature>
<dbReference type="PROSITE" id="PS51898">
    <property type="entry name" value="TYR_RECOMBINASE"/>
    <property type="match status" value="1"/>
</dbReference>
<dbReference type="PROSITE" id="PS51900">
    <property type="entry name" value="CB"/>
    <property type="match status" value="1"/>
</dbReference>
<evidence type="ECO:0000256" key="1">
    <source>
        <dbReference type="ARBA" id="ARBA00008857"/>
    </source>
</evidence>
<evidence type="ECO:0000313" key="8">
    <source>
        <dbReference type="EMBL" id="GAA2141469.1"/>
    </source>
</evidence>
<gene>
    <name evidence="8" type="ORF">GCM10009802_52020</name>
</gene>
<organism evidence="8 9">
    <name type="scientific">Streptomyces synnematoformans</name>
    <dbReference type="NCBI Taxonomy" id="415721"/>
    <lineage>
        <taxon>Bacteria</taxon>
        <taxon>Bacillati</taxon>
        <taxon>Actinomycetota</taxon>
        <taxon>Actinomycetes</taxon>
        <taxon>Kitasatosporales</taxon>
        <taxon>Streptomycetaceae</taxon>
        <taxon>Streptomyces</taxon>
    </lineage>
</organism>
<sequence>MHRTSAARASRDLGFDASAVLERAGVRDGKRFMLGADGSYDVHLNRFGRELDSWGVRSDNGHKGYMRDIMLYCRFLHESRGGKSIWETDSDDLRAYKAVRLRMEGPGTVSASTWRRSIAALDKWVQWSLYEELLTREPFRYVDKTVMTPQGPKRVRVNAEYDVDDDEEPLRIVQFVDYLLWRNVGLRGELPDGRPDPTWRGRHDERNALFADSLVYTGMRLGEGASLLTTELPPVAGSRVRGDVHLSSAVTKRHRARTVYANLRTLRSWHHYLAIERDAVMQRARARGHFGKVEDFVPVRRAGRHALTVAGSTRAWSYSKIGVELRRKLFRVDAAGRPQEPLALWLGEDGQPLKPSTWQSAFRRANERCASFGIDLVVTPHVLRHVFAVQMLGLMLRQTIRALGQSEDRHFTRAELKRLLFGSPMRKLAKLLGHAQESTVYIYLDLLDEFQEIVLSALAEWDAQVAALEAARVEVEAV</sequence>
<dbReference type="SUPFAM" id="SSF56349">
    <property type="entry name" value="DNA breaking-rejoining enzymes"/>
    <property type="match status" value="2"/>
</dbReference>
<reference evidence="8 9" key="1">
    <citation type="journal article" date="2019" name="Int. J. Syst. Evol. Microbiol.">
        <title>The Global Catalogue of Microorganisms (GCM) 10K type strain sequencing project: providing services to taxonomists for standard genome sequencing and annotation.</title>
        <authorList>
            <consortium name="The Broad Institute Genomics Platform"/>
            <consortium name="The Broad Institute Genome Sequencing Center for Infectious Disease"/>
            <person name="Wu L."/>
            <person name="Ma J."/>
        </authorList>
    </citation>
    <scope>NUCLEOTIDE SEQUENCE [LARGE SCALE GENOMIC DNA]</scope>
    <source>
        <strain evidence="8 9">JCM 15481</strain>
    </source>
</reference>